<proteinExistence type="predicted"/>
<organism evidence="1 2">
    <name type="scientific">Aromatoleum aromaticum (strain DSM 19018 / LMG 30748 / EbN1)</name>
    <name type="common">Azoarcus sp. (strain EbN1)</name>
    <dbReference type="NCBI Taxonomy" id="76114"/>
    <lineage>
        <taxon>Bacteria</taxon>
        <taxon>Pseudomonadati</taxon>
        <taxon>Pseudomonadota</taxon>
        <taxon>Betaproteobacteria</taxon>
        <taxon>Rhodocyclales</taxon>
        <taxon>Rhodocyclaceae</taxon>
        <taxon>Aromatoleum</taxon>
    </lineage>
</organism>
<dbReference type="EMBL" id="CR555307">
    <property type="protein sequence ID" value="CAI10422.1"/>
    <property type="molecule type" value="Genomic_DNA"/>
</dbReference>
<dbReference type="OrthoDB" id="8481189at2"/>
<dbReference type="Proteomes" id="UP000006552">
    <property type="component" value="Plasmid 1"/>
</dbReference>
<geneLocation type="plasmid" evidence="2">
    <name>pAzo1</name>
</geneLocation>
<protein>
    <submittedName>
        <fullName evidence="1">Uncharacterized protein</fullName>
    </submittedName>
</protein>
<evidence type="ECO:0000313" key="1">
    <source>
        <dbReference type="EMBL" id="CAI10422.1"/>
    </source>
</evidence>
<name>Q5NWZ2_AROAE</name>
<keyword evidence="1" id="KW-0614">Plasmid</keyword>
<reference evidence="1 2" key="1">
    <citation type="journal article" date="2005" name="Arch. Microbiol.">
        <title>The genome sequence of an anaerobic aromatic-degrading denitrifying bacterium, strain EbN1.</title>
        <authorList>
            <person name="Rabus R."/>
            <person name="Kube M."/>
            <person name="Heider J."/>
            <person name="Beck A."/>
            <person name="Heitmann K."/>
            <person name="Widdel F."/>
            <person name="Reinhardt R."/>
        </authorList>
    </citation>
    <scope>NUCLEOTIDE SEQUENCE [LARGE SCALE GENOMIC DNA]</scope>
    <source>
        <strain evidence="1 2">EbN1</strain>
        <plasmid evidence="2">Plasmid pAzo1</plasmid>
    </source>
</reference>
<dbReference type="AlphaFoldDB" id="Q5NWZ2"/>
<keyword evidence="2" id="KW-1185">Reference proteome</keyword>
<sequence length="131" mass="14614">MDIDAIIRAAKLGRERKDAQVETCTVFAAALYDVLSAQGIQCEMVTVVPKGLEAWAHALVAVAGRYYDSMGEFSADIYRTRAKIHPKVRFELDYRADARCECYEPEFDELHAFFVNVLTKTLHEPAAAVAA</sequence>
<evidence type="ECO:0000313" key="2">
    <source>
        <dbReference type="Proteomes" id="UP000006552"/>
    </source>
</evidence>
<dbReference type="HOGENOM" id="CLU_1923218_0_0_4"/>
<accession>Q5NWZ2</accession>
<gene>
    <name evidence="1" type="ORF">p1B228</name>
</gene>
<dbReference type="KEGG" id="eba:p1B228"/>
<dbReference type="RefSeq" id="WP_011254757.1">
    <property type="nucleotide sequence ID" value="NC_006823.1"/>
</dbReference>